<dbReference type="RefSeq" id="WP_207416534.1">
    <property type="nucleotide sequence ID" value="NZ_CP061177.1"/>
</dbReference>
<gene>
    <name evidence="2" type="ORF">IAI61_08610</name>
</gene>
<organism evidence="2 3">
    <name type="scientific">Roseomonas haemaphysalidis</name>
    <dbReference type="NCBI Taxonomy" id="2768162"/>
    <lineage>
        <taxon>Bacteria</taxon>
        <taxon>Pseudomonadati</taxon>
        <taxon>Pseudomonadota</taxon>
        <taxon>Alphaproteobacteria</taxon>
        <taxon>Acetobacterales</taxon>
        <taxon>Roseomonadaceae</taxon>
        <taxon>Roseomonas</taxon>
    </lineage>
</organism>
<evidence type="ECO:0000256" key="1">
    <source>
        <dbReference type="SAM" id="MobiDB-lite"/>
    </source>
</evidence>
<dbReference type="EMBL" id="JACTNG010000003">
    <property type="protein sequence ID" value="MBO1079090.1"/>
    <property type="molecule type" value="Genomic_DNA"/>
</dbReference>
<sequence length="120" mass="13075">MDSLYFVAMIVGIAWLALWTALPDGLPFVSPFDVAATDASKSEAEAQPVPKKPVVARIAEAVAPRPASARTNAAASWRQRMQPRRVDVAAAEAAAGQPERRPVASWRTRRDLPSGSRRRR</sequence>
<comment type="caution">
    <text evidence="2">The sequence shown here is derived from an EMBL/GenBank/DDBJ whole genome shotgun (WGS) entry which is preliminary data.</text>
</comment>
<protein>
    <submittedName>
        <fullName evidence="2">Uncharacterized protein</fullName>
    </submittedName>
</protein>
<reference evidence="2 3" key="1">
    <citation type="submission" date="2020-09" db="EMBL/GenBank/DDBJ databases">
        <title>Roseomonas.</title>
        <authorList>
            <person name="Zhu W."/>
        </authorList>
    </citation>
    <scope>NUCLEOTIDE SEQUENCE [LARGE SCALE GENOMIC DNA]</scope>
    <source>
        <strain evidence="2 3">573</strain>
    </source>
</reference>
<dbReference type="Proteomes" id="UP001518989">
    <property type="component" value="Unassembled WGS sequence"/>
</dbReference>
<name>A0ABS3KNQ4_9PROT</name>
<accession>A0ABS3KNQ4</accession>
<proteinExistence type="predicted"/>
<keyword evidence="3" id="KW-1185">Reference proteome</keyword>
<evidence type="ECO:0000313" key="3">
    <source>
        <dbReference type="Proteomes" id="UP001518989"/>
    </source>
</evidence>
<feature type="compositionally biased region" description="Basic and acidic residues" evidence="1">
    <location>
        <begin position="98"/>
        <end position="112"/>
    </location>
</feature>
<evidence type="ECO:0000313" key="2">
    <source>
        <dbReference type="EMBL" id="MBO1079090.1"/>
    </source>
</evidence>
<feature type="region of interest" description="Disordered" evidence="1">
    <location>
        <begin position="86"/>
        <end position="120"/>
    </location>
</feature>